<dbReference type="OrthoDB" id="429976at2759"/>
<reference evidence="3 4" key="1">
    <citation type="submission" date="2020-04" db="EMBL/GenBank/DDBJ databases">
        <title>Perkinsus olseni comparative genomics.</title>
        <authorList>
            <person name="Bogema D.R."/>
        </authorList>
    </citation>
    <scope>NUCLEOTIDE SEQUENCE [LARGE SCALE GENOMIC DNA]</scope>
    <source>
        <strain evidence="3">00978-12</strain>
    </source>
</reference>
<name>A0A7J6P3F8_PEROL</name>
<dbReference type="EMBL" id="JABANP010000103">
    <property type="protein sequence ID" value="KAF4690256.1"/>
    <property type="molecule type" value="Genomic_DNA"/>
</dbReference>
<evidence type="ECO:0000313" key="4">
    <source>
        <dbReference type="Proteomes" id="UP000541610"/>
    </source>
</evidence>
<proteinExistence type="predicted"/>
<comment type="caution">
    <text evidence="3">The sequence shown here is derived from an EMBL/GenBank/DDBJ whole genome shotgun (WGS) entry which is preliminary data.</text>
</comment>
<evidence type="ECO:0000256" key="1">
    <source>
        <dbReference type="SAM" id="Coils"/>
    </source>
</evidence>
<feature type="coiled-coil region" evidence="1">
    <location>
        <begin position="95"/>
        <end position="200"/>
    </location>
</feature>
<feature type="region of interest" description="Disordered" evidence="2">
    <location>
        <begin position="246"/>
        <end position="310"/>
    </location>
</feature>
<organism evidence="3 4">
    <name type="scientific">Perkinsus olseni</name>
    <name type="common">Perkinsus atlanticus</name>
    <dbReference type="NCBI Taxonomy" id="32597"/>
    <lineage>
        <taxon>Eukaryota</taxon>
        <taxon>Sar</taxon>
        <taxon>Alveolata</taxon>
        <taxon>Perkinsozoa</taxon>
        <taxon>Perkinsea</taxon>
        <taxon>Perkinsida</taxon>
        <taxon>Perkinsidae</taxon>
        <taxon>Perkinsus</taxon>
    </lineage>
</organism>
<feature type="compositionally biased region" description="Low complexity" evidence="2">
    <location>
        <begin position="17"/>
        <end position="31"/>
    </location>
</feature>
<dbReference type="Proteomes" id="UP000541610">
    <property type="component" value="Unassembled WGS sequence"/>
</dbReference>
<sequence>MEASVRPDIPELPLTDSARSSGSAGRKSSASRGRRRKFTLDQVEAELCQRLIDSGDKLTKTDEHLAKLLARKLTFPEDDCVVMDRNAHADTDYRLKEAEGLIVVLQDELTGAKRAQTEVAEEARHWREETENLKCALRDIRRDNERLTAERDHAICQQYEARKVLEDQRKAEDTGYRDLLATHERTLTNHQQACIELERTKSENRRLIDDLVKCKMQLASFREKRDNADLSEATASEDPTVIELRSRRHTAADKKPPLTARTWGAVKKALGQYKPPVHRTPSPPPAGVSRYPSDPFHSDKIFRDDSGVDD</sequence>
<accession>A0A7J6P3F8</accession>
<feature type="region of interest" description="Disordered" evidence="2">
    <location>
        <begin position="1"/>
        <end position="36"/>
    </location>
</feature>
<gene>
    <name evidence="3" type="ORF">FOZ60_000413</name>
</gene>
<feature type="compositionally biased region" description="Basic and acidic residues" evidence="2">
    <location>
        <begin position="296"/>
        <end position="310"/>
    </location>
</feature>
<dbReference type="AlphaFoldDB" id="A0A7J6P3F8"/>
<evidence type="ECO:0000313" key="3">
    <source>
        <dbReference type="EMBL" id="KAF4690256.1"/>
    </source>
</evidence>
<evidence type="ECO:0000256" key="2">
    <source>
        <dbReference type="SAM" id="MobiDB-lite"/>
    </source>
</evidence>
<protein>
    <submittedName>
        <fullName evidence="3">Uncharacterized protein</fullName>
    </submittedName>
</protein>
<keyword evidence="1" id="KW-0175">Coiled coil</keyword>